<reference evidence="1 2" key="1">
    <citation type="submission" date="2019-08" db="EMBL/GenBank/DDBJ databases">
        <title>Bradymonadales sp. TMQ4.</title>
        <authorList>
            <person name="Liang Q."/>
        </authorList>
    </citation>
    <scope>NUCLEOTIDE SEQUENCE [LARGE SCALE GENOMIC DNA]</scope>
    <source>
        <strain evidence="1 2">TMQ4</strain>
    </source>
</reference>
<evidence type="ECO:0000313" key="1">
    <source>
        <dbReference type="EMBL" id="TXD36635.1"/>
    </source>
</evidence>
<gene>
    <name evidence="1" type="ORF">FRC98_12420</name>
</gene>
<evidence type="ECO:0000313" key="2">
    <source>
        <dbReference type="Proteomes" id="UP000321412"/>
    </source>
</evidence>
<dbReference type="Proteomes" id="UP000321412">
    <property type="component" value="Unassembled WGS sequence"/>
</dbReference>
<protein>
    <submittedName>
        <fullName evidence="1">Uncharacterized protein</fullName>
    </submittedName>
</protein>
<name>A0A5C6X488_9DELT</name>
<sequence length="89" mass="10202">MSEKYSNRHKKRVVQEGVRALKNKPGWDVESFVPASARAQERLMELDQQSRDEKVYDQAQRCEACETLRERSGDATALCETHLAEAMGF</sequence>
<dbReference type="AlphaFoldDB" id="A0A5C6X488"/>
<dbReference type="RefSeq" id="WP_146981763.1">
    <property type="nucleotide sequence ID" value="NZ_VOSM01000005.1"/>
</dbReference>
<accession>A0A5C6X488</accession>
<dbReference type="OrthoDB" id="5516498at2"/>
<keyword evidence="2" id="KW-1185">Reference proteome</keyword>
<proteinExistence type="predicted"/>
<dbReference type="EMBL" id="VOSM01000005">
    <property type="protein sequence ID" value="TXD36635.1"/>
    <property type="molecule type" value="Genomic_DNA"/>
</dbReference>
<comment type="caution">
    <text evidence="1">The sequence shown here is derived from an EMBL/GenBank/DDBJ whole genome shotgun (WGS) entry which is preliminary data.</text>
</comment>
<organism evidence="1 2">
    <name type="scientific">Lujinxingia vulgaris</name>
    <dbReference type="NCBI Taxonomy" id="2600176"/>
    <lineage>
        <taxon>Bacteria</taxon>
        <taxon>Deltaproteobacteria</taxon>
        <taxon>Bradymonadales</taxon>
        <taxon>Lujinxingiaceae</taxon>
        <taxon>Lujinxingia</taxon>
    </lineage>
</organism>